<dbReference type="InterPro" id="IPR051251">
    <property type="entry name" value="STK_FNIP-Repeat"/>
</dbReference>
<dbReference type="Pfam" id="PF05725">
    <property type="entry name" value="FNIP"/>
    <property type="match status" value="1"/>
</dbReference>
<dbReference type="PANTHER" id="PTHR32134:SF92">
    <property type="entry name" value="FNIP REPEAT-CONTAINING PROTEIN"/>
    <property type="match status" value="1"/>
</dbReference>
<dbReference type="FunCoup" id="D3BTI5">
    <property type="interactions" value="43"/>
</dbReference>
<organism evidence="1 2">
    <name type="scientific">Heterostelium pallidum (strain ATCC 26659 / Pp 5 / PN500)</name>
    <name type="common">Cellular slime mold</name>
    <name type="synonym">Polysphondylium pallidum</name>
    <dbReference type="NCBI Taxonomy" id="670386"/>
    <lineage>
        <taxon>Eukaryota</taxon>
        <taxon>Amoebozoa</taxon>
        <taxon>Evosea</taxon>
        <taxon>Eumycetozoa</taxon>
        <taxon>Dictyostelia</taxon>
        <taxon>Acytosteliales</taxon>
        <taxon>Acytosteliaceae</taxon>
        <taxon>Heterostelium</taxon>
    </lineage>
</organism>
<dbReference type="GeneID" id="31366949"/>
<dbReference type="InParanoid" id="D3BTI5"/>
<dbReference type="RefSeq" id="XP_020427536.1">
    <property type="nucleotide sequence ID" value="XM_020582233.1"/>
</dbReference>
<evidence type="ECO:0000313" key="1">
    <source>
        <dbReference type="EMBL" id="EFA75402.1"/>
    </source>
</evidence>
<name>D3BTI5_HETP5</name>
<evidence type="ECO:0000313" key="2">
    <source>
        <dbReference type="Proteomes" id="UP000001396"/>
    </source>
</evidence>
<comment type="caution">
    <text evidence="1">The sequence shown here is derived from an EMBL/GenBank/DDBJ whole genome shotgun (WGS) entry which is preliminary data.</text>
</comment>
<dbReference type="PANTHER" id="PTHR32134">
    <property type="entry name" value="FNIP REPEAT-CONTAINING PROTEIN"/>
    <property type="match status" value="1"/>
</dbReference>
<accession>D3BTI5</accession>
<protein>
    <submittedName>
        <fullName evidence="1">Uncharacterized protein</fullName>
    </submittedName>
</protein>
<reference evidence="1 2" key="1">
    <citation type="journal article" date="2011" name="Genome Res.">
        <title>Phylogeny-wide analysis of social amoeba genomes highlights ancient origins for complex intercellular communication.</title>
        <authorList>
            <person name="Heidel A.J."/>
            <person name="Lawal H.M."/>
            <person name="Felder M."/>
            <person name="Schilde C."/>
            <person name="Helps N.R."/>
            <person name="Tunggal B."/>
            <person name="Rivero F."/>
            <person name="John U."/>
            <person name="Schleicher M."/>
            <person name="Eichinger L."/>
            <person name="Platzer M."/>
            <person name="Noegel A.A."/>
            <person name="Schaap P."/>
            <person name="Gloeckner G."/>
        </authorList>
    </citation>
    <scope>NUCLEOTIDE SEQUENCE [LARGE SCALE GENOMIC DNA]</scope>
    <source>
        <strain evidence="2">ATCC 26659 / Pp 5 / PN500</strain>
    </source>
</reference>
<gene>
    <name evidence="1" type="ORF">PPL_11481</name>
</gene>
<sequence length="625" mass="73164">MRLLYRINGDSNIDIKITITNVYQDMNQQVLFNKQESEHDNINNIIVHTSNLNINNNNENNSIFINLPFILMKKIVNALEDDLDRICMSLVCKRWFYQRDKYLSFNCSGLMQSFDHFDNQNNRYFTLNSFKLQFQRDINHKSNCTFLLTVPNKFPINYIKQDDILFNIDYQVKIGDFKYDDIKSSCFKMVINCPLINKSGINAIKKSTINSITFIFNYRSKIRLPSNIKEIISLNEIYQSILPLELEVLEYRNREGRISIDIPTLPRSLKVLKVKLDNFKYICFGIFPPNLEVLKLVVIGSDYEKYTSFSEFKGPLPSTLKHISIPTSWLRFIKHLESIESLKLYQHKGTPIEIGDIPLSVTHLTINSYANRFSVRFKFTSGIIPKDIKYLKLKGDFSIDTNLFFSFKQLETLDLSRWDFYYYYSQKSVIGELPSSLTKLYLPYNFNEPLRKHSILSESIIIPNDLQYLELGTHFSFPVDRLPESLKTLCFAQEEIDLNELNLNSVGRPPLDASTNFVVPSLPQSLETIIIKHYDDKFISRYPSIKSLTTNKECIPKEFPTTLNSMTINDYDKQTYFIRRLSETSFLVLIKLEKPFRKENTSLRPKSKLYQFQIGLSPIRKKVKI</sequence>
<dbReference type="Proteomes" id="UP000001396">
    <property type="component" value="Unassembled WGS sequence"/>
</dbReference>
<dbReference type="InterPro" id="IPR008615">
    <property type="entry name" value="FNIP"/>
</dbReference>
<dbReference type="EMBL" id="ADBJ01000056">
    <property type="protein sequence ID" value="EFA75402.1"/>
    <property type="molecule type" value="Genomic_DNA"/>
</dbReference>
<proteinExistence type="predicted"/>
<dbReference type="AlphaFoldDB" id="D3BTI5"/>
<keyword evidence="2" id="KW-1185">Reference proteome</keyword>